<dbReference type="GO" id="GO:0006355">
    <property type="term" value="P:regulation of DNA-templated transcription"/>
    <property type="evidence" value="ECO:0007669"/>
    <property type="project" value="TreeGrafter"/>
</dbReference>
<dbReference type="PROSITE" id="PS50290">
    <property type="entry name" value="PI3_4_KINASE_3"/>
    <property type="match status" value="1"/>
</dbReference>
<dbReference type="InterPro" id="IPR011009">
    <property type="entry name" value="Kinase-like_dom_sf"/>
</dbReference>
<dbReference type="InterPro" id="IPR003152">
    <property type="entry name" value="FATC_dom"/>
</dbReference>
<comment type="caution">
    <text evidence="6">The sequence shown here is derived from an EMBL/GenBank/DDBJ whole genome shotgun (WGS) entry which is preliminary data.</text>
</comment>
<organism evidence="6 7">
    <name type="scientific">Asbolus verrucosus</name>
    <name type="common">Desert ironclad beetle</name>
    <dbReference type="NCBI Taxonomy" id="1661398"/>
    <lineage>
        <taxon>Eukaryota</taxon>
        <taxon>Metazoa</taxon>
        <taxon>Ecdysozoa</taxon>
        <taxon>Arthropoda</taxon>
        <taxon>Hexapoda</taxon>
        <taxon>Insecta</taxon>
        <taxon>Pterygota</taxon>
        <taxon>Neoptera</taxon>
        <taxon>Endopterygota</taxon>
        <taxon>Coleoptera</taxon>
        <taxon>Polyphaga</taxon>
        <taxon>Cucujiformia</taxon>
        <taxon>Tenebrionidae</taxon>
        <taxon>Pimeliinae</taxon>
        <taxon>Asbolus</taxon>
    </lineage>
</organism>
<dbReference type="InterPro" id="IPR011990">
    <property type="entry name" value="TPR-like_helical_dom_sf"/>
</dbReference>
<evidence type="ECO:0000256" key="2">
    <source>
        <dbReference type="SAM" id="MobiDB-lite"/>
    </source>
</evidence>
<evidence type="ECO:0000259" key="3">
    <source>
        <dbReference type="PROSITE" id="PS50290"/>
    </source>
</evidence>
<dbReference type="SMART" id="SM01343">
    <property type="entry name" value="FATC"/>
    <property type="match status" value="1"/>
</dbReference>
<dbReference type="InterPro" id="IPR019734">
    <property type="entry name" value="TPR_rpt"/>
</dbReference>
<dbReference type="GO" id="GO:0005634">
    <property type="term" value="C:nucleus"/>
    <property type="evidence" value="ECO:0007669"/>
    <property type="project" value="TreeGrafter"/>
</dbReference>
<dbReference type="PANTHER" id="PTHR11139">
    <property type="entry name" value="ATAXIA TELANGIECTASIA MUTATED ATM -RELATED"/>
    <property type="match status" value="1"/>
</dbReference>
<dbReference type="GO" id="GO:0000124">
    <property type="term" value="C:SAGA complex"/>
    <property type="evidence" value="ECO:0007669"/>
    <property type="project" value="TreeGrafter"/>
</dbReference>
<dbReference type="STRING" id="1661398.A0A482VK21"/>
<feature type="domain" description="FAT" evidence="4">
    <location>
        <begin position="1"/>
        <end position="523"/>
    </location>
</feature>
<dbReference type="InterPro" id="IPR003151">
    <property type="entry name" value="PIK-rel_kinase_FAT"/>
</dbReference>
<dbReference type="SUPFAM" id="SSF56112">
    <property type="entry name" value="Protein kinase-like (PK-like)"/>
    <property type="match status" value="1"/>
</dbReference>
<dbReference type="PROSITE" id="PS50005">
    <property type="entry name" value="TPR"/>
    <property type="match status" value="1"/>
</dbReference>
<dbReference type="InterPro" id="IPR036940">
    <property type="entry name" value="PI3/4_kinase_cat_sf"/>
</dbReference>
<dbReference type="Proteomes" id="UP000292052">
    <property type="component" value="Unassembled WGS sequence"/>
</dbReference>
<dbReference type="PANTHER" id="PTHR11139:SF1">
    <property type="entry name" value="TRANSFORMATION_TRANSCRIPTION DOMAIN-ASSOCIATED PROTEIN"/>
    <property type="match status" value="1"/>
</dbReference>
<dbReference type="Pfam" id="PF00454">
    <property type="entry name" value="PI3_PI4_kinase"/>
    <property type="match status" value="1"/>
</dbReference>
<feature type="domain" description="FATC" evidence="5">
    <location>
        <begin position="1103"/>
        <end position="1135"/>
    </location>
</feature>
<protein>
    <submittedName>
        <fullName evidence="6">FAT and/or PI3 PI4 kinase domain containing protein</fullName>
    </submittedName>
</protein>
<dbReference type="AlphaFoldDB" id="A0A482VK21"/>
<feature type="region of interest" description="Disordered" evidence="2">
    <location>
        <begin position="532"/>
        <end position="568"/>
    </location>
</feature>
<dbReference type="GO" id="GO:0004672">
    <property type="term" value="F:protein kinase activity"/>
    <property type="evidence" value="ECO:0007669"/>
    <property type="project" value="UniProtKB-ARBA"/>
</dbReference>
<accession>A0A482VK21</accession>
<keyword evidence="6" id="KW-0808">Transferase</keyword>
<feature type="repeat" description="TPR" evidence="1">
    <location>
        <begin position="366"/>
        <end position="399"/>
    </location>
</feature>
<name>A0A482VK21_ASBVE</name>
<reference evidence="6 7" key="1">
    <citation type="submission" date="2017-03" db="EMBL/GenBank/DDBJ databases">
        <title>Genome of the blue death feigning beetle - Asbolus verrucosus.</title>
        <authorList>
            <person name="Rider S.D."/>
        </authorList>
    </citation>
    <scope>NUCLEOTIDE SEQUENCE [LARGE SCALE GENOMIC DNA]</scope>
    <source>
        <strain evidence="6">Butters</strain>
        <tissue evidence="6">Head and leg muscle</tissue>
    </source>
</reference>
<dbReference type="SMART" id="SM00146">
    <property type="entry name" value="PI3Kc"/>
    <property type="match status" value="1"/>
</dbReference>
<dbReference type="InterPro" id="IPR014009">
    <property type="entry name" value="PIK_FAT"/>
</dbReference>
<feature type="compositionally biased region" description="Polar residues" evidence="2">
    <location>
        <begin position="535"/>
        <end position="551"/>
    </location>
</feature>
<dbReference type="Gene3D" id="1.10.1070.11">
    <property type="entry name" value="Phosphatidylinositol 3-/4-kinase, catalytic domain"/>
    <property type="match status" value="1"/>
</dbReference>
<evidence type="ECO:0000259" key="4">
    <source>
        <dbReference type="PROSITE" id="PS51189"/>
    </source>
</evidence>
<feature type="compositionally biased region" description="Low complexity" evidence="2">
    <location>
        <begin position="552"/>
        <end position="568"/>
    </location>
</feature>
<dbReference type="Pfam" id="PF02259">
    <property type="entry name" value="FAT"/>
    <property type="match status" value="1"/>
</dbReference>
<dbReference type="PROSITE" id="PS51189">
    <property type="entry name" value="FAT"/>
    <property type="match status" value="1"/>
</dbReference>
<evidence type="ECO:0000256" key="1">
    <source>
        <dbReference type="PROSITE-ProRule" id="PRU00339"/>
    </source>
</evidence>
<dbReference type="CDD" id="cd05163">
    <property type="entry name" value="PIKK_TRRAP"/>
    <property type="match status" value="1"/>
</dbReference>
<proteinExistence type="predicted"/>
<dbReference type="Gene3D" id="1.25.40.10">
    <property type="entry name" value="Tetratricopeptide repeat domain"/>
    <property type="match status" value="1"/>
</dbReference>
<dbReference type="OrthoDB" id="5570127at2759"/>
<dbReference type="PROSITE" id="PS51190">
    <property type="entry name" value="FATC"/>
    <property type="match status" value="1"/>
</dbReference>
<dbReference type="InterPro" id="IPR000403">
    <property type="entry name" value="PI3/4_kinase_cat_dom"/>
</dbReference>
<gene>
    <name evidence="6" type="ORF">BDFB_004007</name>
</gene>
<dbReference type="EMBL" id="QDEB01095221">
    <property type="protein sequence ID" value="RZC32698.1"/>
    <property type="molecule type" value="Genomic_DNA"/>
</dbReference>
<feature type="domain" description="PI3K/PI4K catalytic" evidence="3">
    <location>
        <begin position="780"/>
        <end position="1102"/>
    </location>
</feature>
<keyword evidence="6" id="KW-0418">Kinase</keyword>
<keyword evidence="7" id="KW-1185">Reference proteome</keyword>
<dbReference type="InterPro" id="IPR050517">
    <property type="entry name" value="DDR_Repair_Kinase"/>
</dbReference>
<evidence type="ECO:0000313" key="7">
    <source>
        <dbReference type="Proteomes" id="UP000292052"/>
    </source>
</evidence>
<dbReference type="GO" id="GO:0035267">
    <property type="term" value="C:NuA4 histone acetyltransferase complex"/>
    <property type="evidence" value="ECO:0007669"/>
    <property type="project" value="TreeGrafter"/>
</dbReference>
<keyword evidence="1" id="KW-0802">TPR repeat</keyword>
<sequence length="1135" mass="130919">MCSLQELLDSLGELYSLLCEEDLWAGLWQKHAHYKETSIAIAYEQHGFFEQAQAAYDTAMAKHKQDNTMGPVPTHTQREVLLWTEHWIRCAKELNEWNVLTEYAKNGVYDPYLLLESAWRIPNWDIMKEALSNVEYNCPKELGWKITMYGGFLLICQPDESKPLKFVERYVESASTLCLNEWRRLPHIVSHIHLPYLQAAQQIMELQEAYQIHKGLLQAHQNSLHDMKAIVKTWRNRLPVIADDLTHWNDIFTWRQHHYQVIVNHYESIRDTAHTNSMLGIHASAQSIIHFGKIARKHKLVTVCLDSLNRIYTIKSVPIVDCYQKIRQQVKCYLQLASMNNKNELQEGLEVINNTNVKYFAKDLTAEIYALKGMIYHLSNKSDEANKAFSAAVQMHDTSIKAWALYGDYLEQVFTRDSRQINLGVNAMACFLHACRHQNESKARKYLAKVLWLLSYDDENSSLMEALDKYSVGVPPILWLPWTPQLLNCLVQYEGHVILNLLCQVGRMFPQAVYFPIRTLYLTLRTATARKTNTVQQQPQDAQNENNQSGGAQNQENTNTATITTSETSSIKATPAMIRCSKIMKMQRDIHTTALSSLEGIANQMEWFRENWYEEVLRQLRQGLTKCYAIAFENRESVNEAKITPHILNFVKKLMSTFGIGVENISSVNVTFNSAASESLARRAEATYQDPVFKEMKQDFTKDFDFSQTNSMRLHTLIFKLKKWIKILDNRSKMLLQSFLIEEKCRFLSNFTLKTAEVEIPGEFLLPKHNHYYVRITRFMPRVDVVQKHNAAARRLYIRGHNGKIYPYLVVNDSGLADARREERVLQLLRMLNHCLGKQKETARRFLHFTVPRVVAVSQQIRLVEDNPASISLLDIFKKGCTKLGIEHDDPIHYYYERLGGVQSRGIKASHQVYRDILKGVQTNMVPRTLLKQWAVQTFPSATDYWQFRKMFTLQLALACFAEYVLHLTRLNPDMMYLHQDSGLMNISYFKFDVDDGTGELDTTRPVPFRLTPNIIEYLSSIGISGPLTASMIATARCFVYPNFKVQAILKPILRDEMVLSRMKKPEEAVGNNLEKLTDGEQIINMVNKAVTSISNRLNSLAHFDGVDSKVSTLVNAANSHDNLCRMDPAWHPWL</sequence>
<evidence type="ECO:0000313" key="6">
    <source>
        <dbReference type="EMBL" id="RZC32698.1"/>
    </source>
</evidence>
<evidence type="ECO:0000259" key="5">
    <source>
        <dbReference type="PROSITE" id="PS51190"/>
    </source>
</evidence>
<dbReference type="GO" id="GO:0006281">
    <property type="term" value="P:DNA repair"/>
    <property type="evidence" value="ECO:0007669"/>
    <property type="project" value="TreeGrafter"/>
</dbReference>
<dbReference type="SUPFAM" id="SSF48452">
    <property type="entry name" value="TPR-like"/>
    <property type="match status" value="1"/>
</dbReference>